<evidence type="ECO:0000313" key="8">
    <source>
        <dbReference type="Proteomes" id="UP000696485"/>
    </source>
</evidence>
<keyword evidence="4" id="KW-0560">Oxidoreductase</keyword>
<evidence type="ECO:0000259" key="6">
    <source>
        <dbReference type="Pfam" id="PF01494"/>
    </source>
</evidence>
<dbReference type="PANTHER" id="PTHR47356:SF2">
    <property type="entry name" value="FAD-BINDING DOMAIN-CONTAINING PROTEIN-RELATED"/>
    <property type="match status" value="1"/>
</dbReference>
<feature type="transmembrane region" description="Helical" evidence="5">
    <location>
        <begin position="20"/>
        <end position="40"/>
    </location>
</feature>
<dbReference type="EMBL" id="JAAAUY010001305">
    <property type="protein sequence ID" value="KAF9323352.1"/>
    <property type="molecule type" value="Genomic_DNA"/>
</dbReference>
<dbReference type="GO" id="GO:0071949">
    <property type="term" value="F:FAD binding"/>
    <property type="evidence" value="ECO:0007669"/>
    <property type="project" value="InterPro"/>
</dbReference>
<feature type="domain" description="FAD-binding" evidence="6">
    <location>
        <begin position="22"/>
        <end position="202"/>
    </location>
</feature>
<accession>A0A9P5SCP9</accession>
<dbReference type="InterPro" id="IPR050562">
    <property type="entry name" value="FAD_mOase_fung"/>
</dbReference>
<evidence type="ECO:0000256" key="1">
    <source>
        <dbReference type="ARBA" id="ARBA00007992"/>
    </source>
</evidence>
<dbReference type="InterPro" id="IPR036188">
    <property type="entry name" value="FAD/NAD-bd_sf"/>
</dbReference>
<organism evidence="7 8">
    <name type="scientific">Podila minutissima</name>
    <dbReference type="NCBI Taxonomy" id="64525"/>
    <lineage>
        <taxon>Eukaryota</taxon>
        <taxon>Fungi</taxon>
        <taxon>Fungi incertae sedis</taxon>
        <taxon>Mucoromycota</taxon>
        <taxon>Mortierellomycotina</taxon>
        <taxon>Mortierellomycetes</taxon>
        <taxon>Mortierellales</taxon>
        <taxon>Mortierellaceae</taxon>
        <taxon>Podila</taxon>
    </lineage>
</organism>
<dbReference type="PANTHER" id="PTHR47356">
    <property type="entry name" value="FAD-DEPENDENT MONOOXYGENASE ASQG-RELATED"/>
    <property type="match status" value="1"/>
</dbReference>
<keyword evidence="8" id="KW-1185">Reference proteome</keyword>
<dbReference type="Proteomes" id="UP000696485">
    <property type="component" value="Unassembled WGS sequence"/>
</dbReference>
<feature type="non-terminal residue" evidence="7">
    <location>
        <position position="289"/>
    </location>
</feature>
<evidence type="ECO:0000256" key="2">
    <source>
        <dbReference type="ARBA" id="ARBA00022630"/>
    </source>
</evidence>
<keyword evidence="5" id="KW-0472">Membrane</keyword>
<gene>
    <name evidence="7" type="ORF">BG006_001549</name>
</gene>
<dbReference type="Pfam" id="PF01494">
    <property type="entry name" value="FAD_binding_3"/>
    <property type="match status" value="1"/>
</dbReference>
<comment type="caution">
    <text evidence="7">The sequence shown here is derived from an EMBL/GenBank/DDBJ whole genome shotgun (WGS) entry which is preliminary data.</text>
</comment>
<keyword evidence="3" id="KW-0274">FAD</keyword>
<dbReference type="AlphaFoldDB" id="A0A9P5SCP9"/>
<evidence type="ECO:0000256" key="3">
    <source>
        <dbReference type="ARBA" id="ARBA00022827"/>
    </source>
</evidence>
<keyword evidence="5" id="KW-0812">Transmembrane</keyword>
<dbReference type="InterPro" id="IPR002938">
    <property type="entry name" value="FAD-bd"/>
</dbReference>
<dbReference type="GO" id="GO:0004497">
    <property type="term" value="F:monooxygenase activity"/>
    <property type="evidence" value="ECO:0007669"/>
    <property type="project" value="InterPro"/>
</dbReference>
<evidence type="ECO:0000256" key="4">
    <source>
        <dbReference type="ARBA" id="ARBA00023002"/>
    </source>
</evidence>
<keyword evidence="2" id="KW-0285">Flavoprotein</keyword>
<dbReference type="SUPFAM" id="SSF51905">
    <property type="entry name" value="FAD/NAD(P)-binding domain"/>
    <property type="match status" value="1"/>
</dbReference>
<name>A0A9P5SCP9_9FUNG</name>
<comment type="similarity">
    <text evidence="1">Belongs to the paxM FAD-dependent monooxygenase family.</text>
</comment>
<protein>
    <recommendedName>
        <fullName evidence="6">FAD-binding domain-containing protein</fullName>
    </recommendedName>
</protein>
<evidence type="ECO:0000313" key="7">
    <source>
        <dbReference type="EMBL" id="KAF9323352.1"/>
    </source>
</evidence>
<dbReference type="PRINTS" id="PR00420">
    <property type="entry name" value="RNGMNOXGNASE"/>
</dbReference>
<proteinExistence type="inferred from homology"/>
<sequence>MSFKANSLPEENWSYTHTPTNARVIIVGCGIGGLTLAAFLERAGIQYQIFERAREVKPLGSALSIGSNVMYLFSQLGILEIVLQHAKPFSFSTGYNEKREATRTLDYSPAQKIGGYLPHIIARPILYDILRGLVPAYKICMGKKILSLLQNREGVMIRCSDNTTYHADILVGADGANSGVRQSLYKSLLDKNELPKSDNMPLPFNSTCLVGQTRPLDPTVLTHLQDAHTWFETTIGENKPYAWVTFTSKHNTVCWMVLRHLDTKASRELDSSFRNSEWGPEAAEAMCKE</sequence>
<keyword evidence="5" id="KW-1133">Transmembrane helix</keyword>
<reference evidence="7" key="1">
    <citation type="journal article" date="2020" name="Fungal Divers.">
        <title>Resolving the Mortierellaceae phylogeny through synthesis of multi-gene phylogenetics and phylogenomics.</title>
        <authorList>
            <person name="Vandepol N."/>
            <person name="Liber J."/>
            <person name="Desiro A."/>
            <person name="Na H."/>
            <person name="Kennedy M."/>
            <person name="Barry K."/>
            <person name="Grigoriev I.V."/>
            <person name="Miller A.N."/>
            <person name="O'Donnell K."/>
            <person name="Stajich J.E."/>
            <person name="Bonito G."/>
        </authorList>
    </citation>
    <scope>NUCLEOTIDE SEQUENCE</scope>
    <source>
        <strain evidence="7">NVP1</strain>
    </source>
</reference>
<dbReference type="Gene3D" id="3.50.50.60">
    <property type="entry name" value="FAD/NAD(P)-binding domain"/>
    <property type="match status" value="1"/>
</dbReference>
<evidence type="ECO:0000256" key="5">
    <source>
        <dbReference type="SAM" id="Phobius"/>
    </source>
</evidence>